<dbReference type="Proteomes" id="UP000556620">
    <property type="component" value="Unassembled WGS sequence"/>
</dbReference>
<organism evidence="1 2">
    <name type="scientific">Pseudomonas juntendi</name>
    <dbReference type="NCBI Taxonomy" id="2666183"/>
    <lineage>
        <taxon>Bacteria</taxon>
        <taxon>Pseudomonadati</taxon>
        <taxon>Pseudomonadota</taxon>
        <taxon>Gammaproteobacteria</taxon>
        <taxon>Pseudomonadales</taxon>
        <taxon>Pseudomonadaceae</taxon>
        <taxon>Pseudomonas</taxon>
    </lineage>
</organism>
<protein>
    <submittedName>
        <fullName evidence="1">Phage tail protein</fullName>
    </submittedName>
</protein>
<evidence type="ECO:0000313" key="2">
    <source>
        <dbReference type="Proteomes" id="UP000556620"/>
    </source>
</evidence>
<reference evidence="1 2" key="1">
    <citation type="submission" date="2020-07" db="EMBL/GenBank/DDBJ databases">
        <title>Diversity of carbapenemase encoding genes among Pseudomonas putida group clinical isolates in a tertiary Brazilian hospital.</title>
        <authorList>
            <person name="Alberto-Lei F."/>
            <person name="Nodari C.S."/>
            <person name="Streling A.P."/>
            <person name="Paulino J.T."/>
            <person name="Bessa-Neto F.O."/>
            <person name="Cayo R."/>
            <person name="Gales A.C."/>
        </authorList>
    </citation>
    <scope>NUCLEOTIDE SEQUENCE [LARGE SCALE GENOMIC DNA]</scope>
    <source>
        <strain evidence="1 2">14535</strain>
    </source>
</reference>
<accession>A0A7W2JGD0</accession>
<dbReference type="EMBL" id="JACGCU010000004">
    <property type="protein sequence ID" value="MBA6058409.1"/>
    <property type="molecule type" value="Genomic_DNA"/>
</dbReference>
<comment type="caution">
    <text evidence="1">The sequence shown here is derived from an EMBL/GenBank/DDBJ whole genome shotgun (WGS) entry which is preliminary data.</text>
</comment>
<gene>
    <name evidence="1" type="ORF">H4C44_04370</name>
</gene>
<dbReference type="RefSeq" id="WP_182365175.1">
    <property type="nucleotide sequence ID" value="NZ_JACGCU010000004.1"/>
</dbReference>
<evidence type="ECO:0000313" key="1">
    <source>
        <dbReference type="EMBL" id="MBA6058409.1"/>
    </source>
</evidence>
<dbReference type="AlphaFoldDB" id="A0A7W2JGD0"/>
<sequence>MDSKVVYQVDDQGLYVGRGVADPSPLETDVWLIPAGCVTLAPPKAPVGKVCKWDGQQWLHIEAPV</sequence>
<proteinExistence type="predicted"/>
<name>A0A7W2JGD0_9PSED</name>